<comment type="caution">
    <text evidence="2">The sequence shown here is derived from an EMBL/GenBank/DDBJ whole genome shotgun (WGS) entry which is preliminary data.</text>
</comment>
<dbReference type="PANTHER" id="PTHR21028">
    <property type="entry name" value="SI:CH211-156B7.4"/>
    <property type="match status" value="1"/>
</dbReference>
<dbReference type="Pfam" id="PF01928">
    <property type="entry name" value="CYTH"/>
    <property type="match status" value="1"/>
</dbReference>
<evidence type="ECO:0000259" key="1">
    <source>
        <dbReference type="PROSITE" id="PS51707"/>
    </source>
</evidence>
<proteinExistence type="predicted"/>
<evidence type="ECO:0000313" key="2">
    <source>
        <dbReference type="EMBL" id="GAA5166860.1"/>
    </source>
</evidence>
<evidence type="ECO:0000313" key="3">
    <source>
        <dbReference type="Proteomes" id="UP001428817"/>
    </source>
</evidence>
<sequence length="197" mass="21582">MAMIEAELKAVVRDPDRVHRLLGERAEGARSTYSDRYFDLPDGRLTEQNRELRVRTVTDDTGGERVVLTYKEPPVDDTSGSKPEHETTAADAGVLVTVLTALDAVEVIAFRKHCVNHRFEAHGREMLATVVQVPELAGQTFIELETLAEADDVPAALDAVRTVLTELGIKPEDLTTDTYTDAVAAYRANEHGPPSAT</sequence>
<dbReference type="InterPro" id="IPR008173">
    <property type="entry name" value="Adenylyl_cyclase_CyaB"/>
</dbReference>
<name>A0ABP9QSV9_9PSEU</name>
<dbReference type="EMBL" id="BAABJP010000036">
    <property type="protein sequence ID" value="GAA5166860.1"/>
    <property type="molecule type" value="Genomic_DNA"/>
</dbReference>
<dbReference type="PROSITE" id="PS51707">
    <property type="entry name" value="CYTH"/>
    <property type="match status" value="1"/>
</dbReference>
<organism evidence="2 3">
    <name type="scientific">Pseudonocardia eucalypti</name>
    <dbReference type="NCBI Taxonomy" id="648755"/>
    <lineage>
        <taxon>Bacteria</taxon>
        <taxon>Bacillati</taxon>
        <taxon>Actinomycetota</taxon>
        <taxon>Actinomycetes</taxon>
        <taxon>Pseudonocardiales</taxon>
        <taxon>Pseudonocardiaceae</taxon>
        <taxon>Pseudonocardia</taxon>
    </lineage>
</organism>
<dbReference type="SMART" id="SM01118">
    <property type="entry name" value="CYTH"/>
    <property type="match status" value="1"/>
</dbReference>
<dbReference type="Gene3D" id="2.40.320.10">
    <property type="entry name" value="Hypothetical Protein Pfu-838710-001"/>
    <property type="match status" value="1"/>
</dbReference>
<accession>A0ABP9QSV9</accession>
<dbReference type="InterPro" id="IPR023577">
    <property type="entry name" value="CYTH_domain"/>
</dbReference>
<dbReference type="PANTHER" id="PTHR21028:SF2">
    <property type="entry name" value="CYTH DOMAIN-CONTAINING PROTEIN"/>
    <property type="match status" value="1"/>
</dbReference>
<reference evidence="3" key="1">
    <citation type="journal article" date="2019" name="Int. J. Syst. Evol. Microbiol.">
        <title>The Global Catalogue of Microorganisms (GCM) 10K type strain sequencing project: providing services to taxonomists for standard genome sequencing and annotation.</title>
        <authorList>
            <consortium name="The Broad Institute Genomics Platform"/>
            <consortium name="The Broad Institute Genome Sequencing Center for Infectious Disease"/>
            <person name="Wu L."/>
            <person name="Ma J."/>
        </authorList>
    </citation>
    <scope>NUCLEOTIDE SEQUENCE [LARGE SCALE GENOMIC DNA]</scope>
    <source>
        <strain evidence="3">JCM 18303</strain>
    </source>
</reference>
<dbReference type="Proteomes" id="UP001428817">
    <property type="component" value="Unassembled WGS sequence"/>
</dbReference>
<protein>
    <recommendedName>
        <fullName evidence="1">CYTH domain-containing protein</fullName>
    </recommendedName>
</protein>
<dbReference type="SUPFAM" id="SSF55154">
    <property type="entry name" value="CYTH-like phosphatases"/>
    <property type="match status" value="1"/>
</dbReference>
<dbReference type="InterPro" id="IPR033469">
    <property type="entry name" value="CYTH-like_dom_sf"/>
</dbReference>
<dbReference type="CDD" id="cd07890">
    <property type="entry name" value="CYTH-like_AC_IV-like"/>
    <property type="match status" value="1"/>
</dbReference>
<gene>
    <name evidence="2" type="ORF">GCM10023321_58670</name>
</gene>
<keyword evidence="3" id="KW-1185">Reference proteome</keyword>
<feature type="domain" description="CYTH" evidence="1">
    <location>
        <begin position="3"/>
        <end position="185"/>
    </location>
</feature>